<comment type="caution">
    <text evidence="2">The sequence shown here is derived from an EMBL/GenBank/DDBJ whole genome shotgun (WGS) entry which is preliminary data.</text>
</comment>
<dbReference type="Proteomes" id="UP001066276">
    <property type="component" value="Chromosome 10"/>
</dbReference>
<name>A0AAV7MAT3_PLEWA</name>
<reference evidence="2" key="1">
    <citation type="journal article" date="2022" name="bioRxiv">
        <title>Sequencing and chromosome-scale assembly of the giantPleurodeles waltlgenome.</title>
        <authorList>
            <person name="Brown T."/>
            <person name="Elewa A."/>
            <person name="Iarovenko S."/>
            <person name="Subramanian E."/>
            <person name="Araus A.J."/>
            <person name="Petzold A."/>
            <person name="Susuki M."/>
            <person name="Suzuki K.-i.T."/>
            <person name="Hayashi T."/>
            <person name="Toyoda A."/>
            <person name="Oliveira C."/>
            <person name="Osipova E."/>
            <person name="Leigh N.D."/>
            <person name="Simon A."/>
            <person name="Yun M.H."/>
        </authorList>
    </citation>
    <scope>NUCLEOTIDE SEQUENCE</scope>
    <source>
        <strain evidence="2">20211129_DDA</strain>
        <tissue evidence="2">Liver</tissue>
    </source>
</reference>
<dbReference type="EMBL" id="JANPWB010000014">
    <property type="protein sequence ID" value="KAJ1100861.1"/>
    <property type="molecule type" value="Genomic_DNA"/>
</dbReference>
<proteinExistence type="predicted"/>
<evidence type="ECO:0000313" key="2">
    <source>
        <dbReference type="EMBL" id="KAJ1100861.1"/>
    </source>
</evidence>
<organism evidence="2 3">
    <name type="scientific">Pleurodeles waltl</name>
    <name type="common">Iberian ribbed newt</name>
    <dbReference type="NCBI Taxonomy" id="8319"/>
    <lineage>
        <taxon>Eukaryota</taxon>
        <taxon>Metazoa</taxon>
        <taxon>Chordata</taxon>
        <taxon>Craniata</taxon>
        <taxon>Vertebrata</taxon>
        <taxon>Euteleostomi</taxon>
        <taxon>Amphibia</taxon>
        <taxon>Batrachia</taxon>
        <taxon>Caudata</taxon>
        <taxon>Salamandroidea</taxon>
        <taxon>Salamandridae</taxon>
        <taxon>Pleurodelinae</taxon>
        <taxon>Pleurodeles</taxon>
    </lineage>
</organism>
<gene>
    <name evidence="2" type="ORF">NDU88_005936</name>
</gene>
<feature type="compositionally biased region" description="Polar residues" evidence="1">
    <location>
        <begin position="70"/>
        <end position="81"/>
    </location>
</feature>
<evidence type="ECO:0000313" key="3">
    <source>
        <dbReference type="Proteomes" id="UP001066276"/>
    </source>
</evidence>
<dbReference type="AlphaFoldDB" id="A0AAV7MAT3"/>
<keyword evidence="3" id="KW-1185">Reference proteome</keyword>
<feature type="compositionally biased region" description="Acidic residues" evidence="1">
    <location>
        <begin position="14"/>
        <end position="29"/>
    </location>
</feature>
<feature type="region of interest" description="Disordered" evidence="1">
    <location>
        <begin position="1"/>
        <end position="94"/>
    </location>
</feature>
<accession>A0AAV7MAT3</accession>
<protein>
    <submittedName>
        <fullName evidence="2">Uncharacterized protein</fullName>
    </submittedName>
</protein>
<evidence type="ECO:0000256" key="1">
    <source>
        <dbReference type="SAM" id="MobiDB-lite"/>
    </source>
</evidence>
<sequence>MTHRVMPDVSAGVDELELDYDDRSDDWEDGEVHDGSEEGQNTTRGNERVVAMATGTGVLQKSSMEDGGTLEQQNAVRTGTSHPRKNAAGPTSVAGRVMGAQSLLCPAGDCGSLSYSDWSRG</sequence>